<dbReference type="GeneID" id="46912179"/>
<evidence type="ECO:0000313" key="2">
    <source>
        <dbReference type="Proteomes" id="UP000182567"/>
    </source>
</evidence>
<reference evidence="2" key="1">
    <citation type="submission" date="2016-10" db="EMBL/GenBank/DDBJ databases">
        <title>Pseudomonas frederiksbergensis ERGS4:02 complete genome.</title>
        <authorList>
            <person name="Kumar R."/>
            <person name="Acharya V."/>
            <person name="Singh D."/>
        </authorList>
    </citation>
    <scope>NUCLEOTIDE SEQUENCE [LARGE SCALE GENOMIC DNA]</scope>
    <source>
        <strain evidence="2">ERGS4:02</strain>
        <plasmid evidence="2">Plasmid unnamed1</plasmid>
    </source>
</reference>
<geneLocation type="plasmid" evidence="1">
    <name>unnamed1</name>
</geneLocation>
<dbReference type="AlphaFoldDB" id="A0A1J0EUY0"/>
<name>A0A1J0EUY0_9PSED</name>
<evidence type="ECO:0000313" key="1">
    <source>
        <dbReference type="EMBL" id="APC19616.1"/>
    </source>
</evidence>
<dbReference type="Proteomes" id="UP000182567">
    <property type="component" value="Plasmid unnamed1"/>
</dbReference>
<dbReference type="EMBL" id="CP017887">
    <property type="protein sequence ID" value="APC19616.1"/>
    <property type="molecule type" value="Genomic_DNA"/>
</dbReference>
<evidence type="ECO:0008006" key="3">
    <source>
        <dbReference type="Google" id="ProtNLM"/>
    </source>
</evidence>
<dbReference type="RefSeq" id="WP_071556108.1">
    <property type="nucleotide sequence ID" value="NZ_CP017887.1"/>
</dbReference>
<organism evidence="1 2">
    <name type="scientific">Pseudomonas frederiksbergensis</name>
    <dbReference type="NCBI Taxonomy" id="104087"/>
    <lineage>
        <taxon>Bacteria</taxon>
        <taxon>Pseudomonadati</taxon>
        <taxon>Pseudomonadota</taxon>
        <taxon>Gammaproteobacteria</taxon>
        <taxon>Pseudomonadales</taxon>
        <taxon>Pseudomonadaceae</taxon>
        <taxon>Pseudomonas</taxon>
    </lineage>
</organism>
<gene>
    <name evidence="1" type="ORF">BLL42_28305</name>
</gene>
<keyword evidence="1" id="KW-0614">Plasmid</keyword>
<proteinExistence type="predicted"/>
<sequence length="145" mass="16526">MVVQVLDLRVLILERHPFQLIGFEKLLNECGCFKLTPAIDACDIELLIEERRQFDVVVCQEASINDEFRQKERDALEALVSTGQASKLMLIGDSSSKKSQWHGLGRSFPKEVIRVTPPLTHDRIRPYLLLRLLNYASSLALHKIA</sequence>
<accession>A0A1J0EUY0</accession>
<protein>
    <recommendedName>
        <fullName evidence="3">Response regulatory domain-containing protein</fullName>
    </recommendedName>
</protein>